<dbReference type="OrthoDB" id="5812594at2"/>
<dbReference type="InterPro" id="IPR050445">
    <property type="entry name" value="Bact_polysacc_biosynth/exp"/>
</dbReference>
<dbReference type="RefSeq" id="WP_086711353.1">
    <property type="nucleotide sequence ID" value="NZ_AP025492.1"/>
</dbReference>
<dbReference type="PANTHER" id="PTHR32309:SF31">
    <property type="entry name" value="CAPSULAR EXOPOLYSACCHARIDE FAMILY"/>
    <property type="match status" value="1"/>
</dbReference>
<proteinExistence type="predicted"/>
<keyword evidence="1" id="KW-0418">Kinase</keyword>
<accession>A0A5M9N5T8</accession>
<dbReference type="Gene3D" id="3.40.50.300">
    <property type="entry name" value="P-loop containing nucleotide triphosphate hydrolases"/>
    <property type="match status" value="1"/>
</dbReference>
<evidence type="ECO:0000313" key="2">
    <source>
        <dbReference type="Proteomes" id="UP000322521"/>
    </source>
</evidence>
<comment type="caution">
    <text evidence="1">The sequence shown here is derived from an EMBL/GenBank/DDBJ whole genome shotgun (WGS) entry which is preliminary data.</text>
</comment>
<dbReference type="SUPFAM" id="SSF52540">
    <property type="entry name" value="P-loop containing nucleoside triphosphate hydrolases"/>
    <property type="match status" value="1"/>
</dbReference>
<sequence>MAISAIQAEVEQLYLASELNSKRSLCITACDAGDGVTSIATALAERFMLAGHSTLYVDLNLFNPAFKDLHMLEEKQQGRLIEHVESHRLFMGVPAPQVTSTQLAYKDPETLTRVVSQWLDTYDRVVVDTSPLLNINKGNIPAQSVASACDCTLLVVAYGETSTHNLTQAKKLLDAQNIFLLGCVMNMKHTPSFANELIRQVNKLKLLPRSLQEKIKSSISRNEFLNLPL</sequence>
<name>A0A5M9N5T8_9VIBR</name>
<dbReference type="PANTHER" id="PTHR32309">
    <property type="entry name" value="TYROSINE-PROTEIN KINASE"/>
    <property type="match status" value="1"/>
</dbReference>
<dbReference type="EMBL" id="VXJS01000015">
    <property type="protein sequence ID" value="KAA8667102.1"/>
    <property type="molecule type" value="Genomic_DNA"/>
</dbReference>
<protein>
    <submittedName>
        <fullName evidence="1">Tyrosine-protein kinase family protein</fullName>
    </submittedName>
</protein>
<gene>
    <name evidence="1" type="ORF">F4W18_21145</name>
</gene>
<dbReference type="AlphaFoldDB" id="A0A5M9N5T8"/>
<dbReference type="Proteomes" id="UP000322521">
    <property type="component" value="Unassembled WGS sequence"/>
</dbReference>
<keyword evidence="2" id="KW-1185">Reference proteome</keyword>
<reference evidence="1 2" key="1">
    <citation type="submission" date="2019-09" db="EMBL/GenBank/DDBJ databases">
        <title>Draft genome sequence of various Type strains from the CCUG.</title>
        <authorList>
            <person name="Pineiro-Iglesias B."/>
            <person name="Tunovic T."/>
            <person name="Unosson C."/>
            <person name="Inganas E."/>
            <person name="Ohlen M."/>
            <person name="Cardew S."/>
            <person name="Jensie-Markopoulos S."/>
            <person name="Salva-Serra F."/>
            <person name="Jaen-Luchoro D."/>
            <person name="Karlsson R."/>
            <person name="Svensson-Stadler L."/>
            <person name="Chun J."/>
            <person name="Moore E."/>
        </authorList>
    </citation>
    <scope>NUCLEOTIDE SEQUENCE [LARGE SCALE GENOMIC DNA]</scope>
    <source>
        <strain evidence="1 2">CCUG 56969T</strain>
    </source>
</reference>
<dbReference type="InterPro" id="IPR027417">
    <property type="entry name" value="P-loop_NTPase"/>
</dbReference>
<dbReference type="GO" id="GO:0016301">
    <property type="term" value="F:kinase activity"/>
    <property type="evidence" value="ECO:0007669"/>
    <property type="project" value="UniProtKB-KW"/>
</dbReference>
<organism evidence="1 2">
    <name type="scientific">Vibrio gigantis</name>
    <dbReference type="NCBI Taxonomy" id="296199"/>
    <lineage>
        <taxon>Bacteria</taxon>
        <taxon>Pseudomonadati</taxon>
        <taxon>Pseudomonadota</taxon>
        <taxon>Gammaproteobacteria</taxon>
        <taxon>Vibrionales</taxon>
        <taxon>Vibrionaceae</taxon>
        <taxon>Vibrio</taxon>
    </lineage>
</organism>
<keyword evidence="1" id="KW-0808">Transferase</keyword>
<evidence type="ECO:0000313" key="1">
    <source>
        <dbReference type="EMBL" id="KAA8667102.1"/>
    </source>
</evidence>